<feature type="domain" description="G5" evidence="3">
    <location>
        <begin position="139"/>
        <end position="219"/>
    </location>
</feature>
<dbReference type="AlphaFoldDB" id="A0A261FBU7"/>
<name>A0A261FBU7_9BIFI</name>
<gene>
    <name evidence="4" type="ORF">BTIS_1825</name>
</gene>
<dbReference type="Gene3D" id="1.10.530.10">
    <property type="match status" value="1"/>
</dbReference>
<evidence type="ECO:0000256" key="2">
    <source>
        <dbReference type="SAM" id="MobiDB-lite"/>
    </source>
</evidence>
<dbReference type="PROSITE" id="PS51109">
    <property type="entry name" value="G5"/>
    <property type="match status" value="1"/>
</dbReference>
<dbReference type="Pfam" id="PF07501">
    <property type="entry name" value="G5"/>
    <property type="match status" value="1"/>
</dbReference>
<keyword evidence="5" id="KW-1185">Reference proteome</keyword>
<dbReference type="InterPro" id="IPR011098">
    <property type="entry name" value="G5_dom"/>
</dbReference>
<dbReference type="SUPFAM" id="SSF53955">
    <property type="entry name" value="Lysozyme-like"/>
    <property type="match status" value="1"/>
</dbReference>
<dbReference type="RefSeq" id="WP_094664819.1">
    <property type="nucleotide sequence ID" value="NZ_MWWV01000015.1"/>
</dbReference>
<reference evidence="4 5" key="1">
    <citation type="journal article" date="2017" name="BMC Genomics">
        <title>Comparative genomic and phylogenomic analyses of the Bifidobacteriaceae family.</title>
        <authorList>
            <person name="Lugli G.A."/>
            <person name="Milani C."/>
            <person name="Turroni F."/>
            <person name="Duranti S."/>
            <person name="Mancabelli L."/>
            <person name="Mangifesta M."/>
            <person name="Ferrario C."/>
            <person name="Modesto M."/>
            <person name="Mattarelli P."/>
            <person name="Jiri K."/>
            <person name="van Sinderen D."/>
            <person name="Ventura M."/>
        </authorList>
    </citation>
    <scope>NUCLEOTIDE SEQUENCE [LARGE SCALE GENOMIC DNA]</scope>
    <source>
        <strain evidence="4 5">DSM 100201</strain>
    </source>
</reference>
<dbReference type="InterPro" id="IPR007137">
    <property type="entry name" value="DUF348"/>
</dbReference>
<keyword evidence="1" id="KW-0732">Signal</keyword>
<sequence length="348" mass="37098">MASHRKPKEFILKRLTKRQWMRIAAGSAAAALLIGGGIVSRDFYQTNPTHAQQSISSYSATKSDEVNAFKAASRGDARGSDANTAYVKVVINGESRLVLGTDFTDVKSVLDQGSITLEPEDSVSPSLDTKVTESTTITIERAGSTIETADTEIPFNTVEEKTDSLPAGTTKVKTEGEAGVMEATNLVTKSGGNVVSSNTISSYVKKAPVNKVVLIGTGSTASSTPSTSNKSDAGSSDSSSNDIGTTIPASDMQQWAHDYLLSNGYTEADFTGMVYIINHESGWNVTATNASSGAYGLPQALPGSKMASAGADWKTNYQTQLKWFIGYCNDRYGGIQQAYTYWLSHHSY</sequence>
<comment type="caution">
    <text evidence="4">The sequence shown here is derived from an EMBL/GenBank/DDBJ whole genome shotgun (WGS) entry which is preliminary data.</text>
</comment>
<dbReference type="InterPro" id="IPR023346">
    <property type="entry name" value="Lysozyme-like_dom_sf"/>
</dbReference>
<dbReference type="Pfam" id="PF03990">
    <property type="entry name" value="DUF348"/>
    <property type="match status" value="1"/>
</dbReference>
<organism evidence="4 5">
    <name type="scientific">Bifidobacterium tissieri</name>
    <dbReference type="NCBI Taxonomy" id="1630162"/>
    <lineage>
        <taxon>Bacteria</taxon>
        <taxon>Bacillati</taxon>
        <taxon>Actinomycetota</taxon>
        <taxon>Actinomycetes</taxon>
        <taxon>Bifidobacteriales</taxon>
        <taxon>Bifidobacteriaceae</taxon>
        <taxon>Bifidobacterium</taxon>
    </lineage>
</organism>
<evidence type="ECO:0000256" key="1">
    <source>
        <dbReference type="ARBA" id="ARBA00022729"/>
    </source>
</evidence>
<dbReference type="Proteomes" id="UP000216444">
    <property type="component" value="Unassembled WGS sequence"/>
</dbReference>
<accession>A0A261FBU7</accession>
<proteinExistence type="predicted"/>
<dbReference type="InterPro" id="IPR041219">
    <property type="entry name" value="Phage_lysozyme2"/>
</dbReference>
<dbReference type="Gene3D" id="2.20.230.10">
    <property type="entry name" value="Resuscitation-promoting factor rpfb"/>
    <property type="match status" value="1"/>
</dbReference>
<protein>
    <submittedName>
        <fullName evidence="4">G5 domain-containing protein</fullName>
    </submittedName>
</protein>
<evidence type="ECO:0000313" key="5">
    <source>
        <dbReference type="Proteomes" id="UP000216444"/>
    </source>
</evidence>
<dbReference type="EMBL" id="MWWV01000015">
    <property type="protein sequence ID" value="OZG56619.1"/>
    <property type="molecule type" value="Genomic_DNA"/>
</dbReference>
<feature type="region of interest" description="Disordered" evidence="2">
    <location>
        <begin position="217"/>
        <end position="247"/>
    </location>
</feature>
<dbReference type="SMART" id="SM01208">
    <property type="entry name" value="G5"/>
    <property type="match status" value="1"/>
</dbReference>
<evidence type="ECO:0000259" key="3">
    <source>
        <dbReference type="PROSITE" id="PS51109"/>
    </source>
</evidence>
<evidence type="ECO:0000313" key="4">
    <source>
        <dbReference type="EMBL" id="OZG56619.1"/>
    </source>
</evidence>
<dbReference type="Pfam" id="PF18013">
    <property type="entry name" value="Phage_lysozyme2"/>
    <property type="match status" value="1"/>
</dbReference>